<dbReference type="Proteomes" id="UP000011613">
    <property type="component" value="Unassembled WGS sequence"/>
</dbReference>
<comment type="caution">
    <text evidence="2">The sequence shown here is derived from an EMBL/GenBank/DDBJ whole genome shotgun (WGS) entry which is preliminary data.</text>
</comment>
<dbReference type="PATRIC" id="fig|797304.7.peg.1976"/>
<reference evidence="2 3" key="1">
    <citation type="journal article" date="2014" name="PLoS Genet.">
        <title>Phylogenetically driven sequencing of extremely halophilic archaea reveals strategies for static and dynamic osmo-response.</title>
        <authorList>
            <person name="Becker E.A."/>
            <person name="Seitzer P.M."/>
            <person name="Tritt A."/>
            <person name="Larsen D."/>
            <person name="Krusor M."/>
            <person name="Yao A.I."/>
            <person name="Wu D."/>
            <person name="Madern D."/>
            <person name="Eisen J.A."/>
            <person name="Darling A.E."/>
            <person name="Facciotti M.T."/>
        </authorList>
    </citation>
    <scope>NUCLEOTIDE SEQUENCE [LARGE SCALE GENOMIC DNA]</scope>
    <source>
        <strain evidence="2 3">SP2</strain>
    </source>
</reference>
<dbReference type="InterPro" id="IPR002559">
    <property type="entry name" value="Transposase_11"/>
</dbReference>
<dbReference type="GO" id="GO:0003677">
    <property type="term" value="F:DNA binding"/>
    <property type="evidence" value="ECO:0007669"/>
    <property type="project" value="InterPro"/>
</dbReference>
<dbReference type="EMBL" id="AOIC01000071">
    <property type="protein sequence ID" value="ELY68356.1"/>
    <property type="molecule type" value="Genomic_DNA"/>
</dbReference>
<evidence type="ECO:0000313" key="2">
    <source>
        <dbReference type="EMBL" id="ELY68356.1"/>
    </source>
</evidence>
<accession>L9Y3V2</accession>
<proteinExistence type="predicted"/>
<feature type="domain" description="Transposase IS4-like" evidence="1">
    <location>
        <begin position="79"/>
        <end position="137"/>
    </location>
</feature>
<protein>
    <submittedName>
        <fullName evidence="2">Transposase (ISH5)</fullName>
    </submittedName>
</protein>
<dbReference type="Pfam" id="PF01609">
    <property type="entry name" value="DDE_Tnp_1"/>
    <property type="match status" value="1"/>
</dbReference>
<gene>
    <name evidence="2" type="ORF">C490_09788</name>
</gene>
<name>L9Y3V2_NATGS</name>
<evidence type="ECO:0000313" key="3">
    <source>
        <dbReference type="Proteomes" id="UP000011613"/>
    </source>
</evidence>
<sequence length="196" mass="22968">MDDLQRQEIDVQITLSFDRKRGSGASATRTFRLVGVRNDDSSEYHLYLTNLDRDDYRAPDIAQLYRARWEIELLFKELTNLDRDDYRAPDIAQLYRARWEIELLFKELKSRFGLDEINTTDAYIIEALIIMAALSLLMSRVIVDELQKLDAKQRDCADDAEASSTRLPRRRCSHAVERHAHLIQLYLMLDLGYELP</sequence>
<dbReference type="InterPro" id="IPR012337">
    <property type="entry name" value="RNaseH-like_sf"/>
</dbReference>
<dbReference type="PANTHER" id="PTHR33258">
    <property type="entry name" value="TRANSPOSASE INSL FOR INSERTION SEQUENCE ELEMENT IS186A-RELATED"/>
    <property type="match status" value="1"/>
</dbReference>
<evidence type="ECO:0000259" key="1">
    <source>
        <dbReference type="Pfam" id="PF01609"/>
    </source>
</evidence>
<organism evidence="2 3">
    <name type="scientific">Natronobacterium gregoryi (strain ATCC 43098 / DSM 3393 / CCM 3738 / CIP 104747 / IAM 13177 / JCM 8860 / NBRC 102187 / NCIMB 2189 / SP2)</name>
    <dbReference type="NCBI Taxonomy" id="797304"/>
    <lineage>
        <taxon>Archaea</taxon>
        <taxon>Methanobacteriati</taxon>
        <taxon>Methanobacteriota</taxon>
        <taxon>Stenosarchaea group</taxon>
        <taxon>Halobacteria</taxon>
        <taxon>Halobacteriales</taxon>
        <taxon>Natrialbaceae</taxon>
        <taxon>Natronobacterium</taxon>
    </lineage>
</organism>
<dbReference type="GO" id="GO:0004803">
    <property type="term" value="F:transposase activity"/>
    <property type="evidence" value="ECO:0007669"/>
    <property type="project" value="InterPro"/>
</dbReference>
<dbReference type="AlphaFoldDB" id="L9Y3V2"/>
<dbReference type="SUPFAM" id="SSF53098">
    <property type="entry name" value="Ribonuclease H-like"/>
    <property type="match status" value="2"/>
</dbReference>
<dbReference type="PANTHER" id="PTHR33258:SF1">
    <property type="entry name" value="TRANSPOSASE INSL FOR INSERTION SEQUENCE ELEMENT IS186A-RELATED"/>
    <property type="match status" value="1"/>
</dbReference>
<dbReference type="GO" id="GO:0006313">
    <property type="term" value="P:DNA transposition"/>
    <property type="evidence" value="ECO:0007669"/>
    <property type="project" value="InterPro"/>
</dbReference>